<dbReference type="AlphaFoldDB" id="A0A182J103"/>
<dbReference type="VEuPathDB" id="VectorBase:AATE009293"/>
<evidence type="ECO:0008006" key="2">
    <source>
        <dbReference type="Google" id="ProtNLM"/>
    </source>
</evidence>
<name>A0A182J103_ANOAO</name>
<dbReference type="EnsemblMetazoa" id="AATE009293-RA">
    <property type="protein sequence ID" value="AATE009293-PA.1"/>
    <property type="gene ID" value="AATE009293"/>
</dbReference>
<organism evidence="1">
    <name type="scientific">Anopheles atroparvus</name>
    <name type="common">European mosquito</name>
    <dbReference type="NCBI Taxonomy" id="41427"/>
    <lineage>
        <taxon>Eukaryota</taxon>
        <taxon>Metazoa</taxon>
        <taxon>Ecdysozoa</taxon>
        <taxon>Arthropoda</taxon>
        <taxon>Hexapoda</taxon>
        <taxon>Insecta</taxon>
        <taxon>Pterygota</taxon>
        <taxon>Neoptera</taxon>
        <taxon>Endopterygota</taxon>
        <taxon>Diptera</taxon>
        <taxon>Nematocera</taxon>
        <taxon>Culicoidea</taxon>
        <taxon>Culicidae</taxon>
        <taxon>Anophelinae</taxon>
        <taxon>Anopheles</taxon>
    </lineage>
</organism>
<protein>
    <recommendedName>
        <fullName evidence="2">Odorant receptor</fullName>
    </recommendedName>
</protein>
<proteinExistence type="predicted"/>
<accession>A0A182J103</accession>
<dbReference type="EMBL" id="AXCP01008083">
    <property type="status" value="NOT_ANNOTATED_CDS"/>
    <property type="molecule type" value="Genomic_DNA"/>
</dbReference>
<dbReference type="EMBL" id="AXCP01008082">
    <property type="status" value="NOT_ANNOTATED_CDS"/>
    <property type="molecule type" value="Genomic_DNA"/>
</dbReference>
<reference evidence="1" key="1">
    <citation type="submission" date="2022-08" db="UniProtKB">
        <authorList>
            <consortium name="EnsemblMetazoa"/>
        </authorList>
    </citation>
    <scope>IDENTIFICATION</scope>
    <source>
        <strain evidence="1">EBRO</strain>
    </source>
</reference>
<sequence length="345" mass="40368">MASLVHLGGALRRKTLERFFVYSDTVDYFNLLNTFGVLFAMHCDATGLRKLCWTAYRTLYLLSYLSYCYKAVWMFSRWEYSTATVNILGALGIGSGVLLRILLIERNYPAIRNLQRFLNDRTYRSNDPCWTRERRSRLYRQNNRFMVTLVTAIVLQSLCFLATLLLTRPEFMLQYKGVVVGGTVVQIFYGTVTACWGIGYMLSFILLYLIMTGFRLELEILVRSFQQLNDSLLAAHGELFRVGLVGREQDERAFWSDFTAQLNKRINDRIGMALYELDWPLLLRYSARFRREYYGIRRTMLVTIMQTQRSLGFNYGAEREISMNSFAELMEKTYSVLTFMLQLGR</sequence>
<evidence type="ECO:0000313" key="1">
    <source>
        <dbReference type="EnsemblMetazoa" id="AATE009293-PA.1"/>
    </source>
</evidence>